<dbReference type="KEGG" id="psuu:Psuf_006870"/>
<evidence type="ECO:0000256" key="1">
    <source>
        <dbReference type="SAM" id="MobiDB-lite"/>
    </source>
</evidence>
<accession>A0A6F8YB65</accession>
<organism evidence="2 3">
    <name type="scientific">Phytohabitans suffuscus</name>
    <dbReference type="NCBI Taxonomy" id="624315"/>
    <lineage>
        <taxon>Bacteria</taxon>
        <taxon>Bacillati</taxon>
        <taxon>Actinomycetota</taxon>
        <taxon>Actinomycetes</taxon>
        <taxon>Micromonosporales</taxon>
        <taxon>Micromonosporaceae</taxon>
    </lineage>
</organism>
<reference evidence="2 3" key="1">
    <citation type="submission" date="2020-03" db="EMBL/GenBank/DDBJ databases">
        <title>Whole genome shotgun sequence of Phytohabitans suffuscus NBRC 105367.</title>
        <authorList>
            <person name="Komaki H."/>
            <person name="Tamura T."/>
        </authorList>
    </citation>
    <scope>NUCLEOTIDE SEQUENCE [LARGE SCALE GENOMIC DNA]</scope>
    <source>
        <strain evidence="2 3">NBRC 105367</strain>
    </source>
</reference>
<name>A0A6F8YB65_9ACTN</name>
<feature type="region of interest" description="Disordered" evidence="1">
    <location>
        <begin position="1"/>
        <end position="41"/>
    </location>
</feature>
<gene>
    <name evidence="2" type="ORF">Psuf_006870</name>
</gene>
<feature type="compositionally biased region" description="Low complexity" evidence="1">
    <location>
        <begin position="73"/>
        <end position="105"/>
    </location>
</feature>
<sequence length="113" mass="11479">MGRDGERGDPPALVLRDGPGVGDVHGPVREVPAPGRQPVPDHLVGQVTQCLAPADDAILAKEQELQIARRVGAGRPAGPGVQPRAGVARGGAQTRTKRTTTQTAASVKPSGAA</sequence>
<dbReference type="Proteomes" id="UP000503011">
    <property type="component" value="Chromosome"/>
</dbReference>
<reference evidence="2 3" key="2">
    <citation type="submission" date="2020-03" db="EMBL/GenBank/DDBJ databases">
        <authorList>
            <person name="Ichikawa N."/>
            <person name="Kimura A."/>
            <person name="Kitahashi Y."/>
            <person name="Uohara A."/>
        </authorList>
    </citation>
    <scope>NUCLEOTIDE SEQUENCE [LARGE SCALE GENOMIC DNA]</scope>
    <source>
        <strain evidence="2 3">NBRC 105367</strain>
    </source>
</reference>
<proteinExistence type="predicted"/>
<evidence type="ECO:0000313" key="2">
    <source>
        <dbReference type="EMBL" id="BCB83374.1"/>
    </source>
</evidence>
<dbReference type="EMBL" id="AP022871">
    <property type="protein sequence ID" value="BCB83374.1"/>
    <property type="molecule type" value="Genomic_DNA"/>
</dbReference>
<keyword evidence="3" id="KW-1185">Reference proteome</keyword>
<dbReference type="AlphaFoldDB" id="A0A6F8YB65"/>
<protein>
    <submittedName>
        <fullName evidence="2">Uncharacterized protein</fullName>
    </submittedName>
</protein>
<evidence type="ECO:0000313" key="3">
    <source>
        <dbReference type="Proteomes" id="UP000503011"/>
    </source>
</evidence>
<feature type="region of interest" description="Disordered" evidence="1">
    <location>
        <begin position="73"/>
        <end position="113"/>
    </location>
</feature>